<dbReference type="FunCoup" id="A0A7M7JPH7">
    <property type="interactions" value="1141"/>
</dbReference>
<organism evidence="6 7">
    <name type="scientific">Varroa destructor</name>
    <name type="common">Honeybee mite</name>
    <dbReference type="NCBI Taxonomy" id="109461"/>
    <lineage>
        <taxon>Eukaryota</taxon>
        <taxon>Metazoa</taxon>
        <taxon>Ecdysozoa</taxon>
        <taxon>Arthropoda</taxon>
        <taxon>Chelicerata</taxon>
        <taxon>Arachnida</taxon>
        <taxon>Acari</taxon>
        <taxon>Parasitiformes</taxon>
        <taxon>Mesostigmata</taxon>
        <taxon>Gamasina</taxon>
        <taxon>Dermanyssoidea</taxon>
        <taxon>Varroidae</taxon>
        <taxon>Varroa</taxon>
    </lineage>
</organism>
<dbReference type="GO" id="GO:0003697">
    <property type="term" value="F:single-stranded DNA binding"/>
    <property type="evidence" value="ECO:0007669"/>
    <property type="project" value="TreeGrafter"/>
</dbReference>
<dbReference type="EnsemblMetazoa" id="XM_022797860">
    <property type="protein sequence ID" value="XP_022653595"/>
    <property type="gene ID" value="LOC111247201"/>
</dbReference>
<dbReference type="GO" id="GO:0000781">
    <property type="term" value="C:chromosome, telomeric region"/>
    <property type="evidence" value="ECO:0007669"/>
    <property type="project" value="TreeGrafter"/>
</dbReference>
<dbReference type="GO" id="GO:0000724">
    <property type="term" value="P:double-strand break repair via homologous recombination"/>
    <property type="evidence" value="ECO:0007669"/>
    <property type="project" value="TreeGrafter"/>
</dbReference>
<dbReference type="KEGG" id="vde:111247201"/>
<keyword evidence="3" id="KW-0238">DNA-binding</keyword>
<sequence length="273" mass="29781">MDVYAEAGGFDVDASINEGKRERGGRGPQNLTPLTCADIQRMSGEKWTFHNHQAEKVCLVGIVRSYDTTAMRVTLVIDDRLGPPVICQSMDVNDQELERISDGMYVKIFGHLRKQSVNKEEDMKVMITVIKIRALSSINEVFKHSLECTHAKLSYLTVDKRSEQILSKGSSSNQLAIGGQRIGAGGTAASVSTIDLSSIGSSGVSGLNRNQEMVYCAIREGGPLGINIEKVATNLAAHGLKSREVRDAVEFLANEGHVYTTIDDETYATVDNE</sequence>
<dbReference type="InterPro" id="IPR036388">
    <property type="entry name" value="WH-like_DNA-bd_sf"/>
</dbReference>
<dbReference type="InterPro" id="IPR040260">
    <property type="entry name" value="RFA2-like"/>
</dbReference>
<feature type="domain" description="Replication protein A C-terminal" evidence="5">
    <location>
        <begin position="180"/>
        <end position="265"/>
    </location>
</feature>
<dbReference type="InParanoid" id="A0A7M7JPH7"/>
<dbReference type="AlphaFoldDB" id="A0A7M7JPH7"/>
<dbReference type="Pfam" id="PF08784">
    <property type="entry name" value="RPA_C"/>
    <property type="match status" value="1"/>
</dbReference>
<evidence type="ECO:0000256" key="3">
    <source>
        <dbReference type="ARBA" id="ARBA00023125"/>
    </source>
</evidence>
<keyword evidence="7" id="KW-1185">Reference proteome</keyword>
<dbReference type="InterPro" id="IPR012340">
    <property type="entry name" value="NA-bd_OB-fold"/>
</dbReference>
<protein>
    <recommendedName>
        <fullName evidence="5">Replication protein A C-terminal domain-containing protein</fullName>
    </recommendedName>
</protein>
<dbReference type="GO" id="GO:0035861">
    <property type="term" value="C:site of double-strand break"/>
    <property type="evidence" value="ECO:0007669"/>
    <property type="project" value="TreeGrafter"/>
</dbReference>
<dbReference type="OrthoDB" id="25571at2759"/>
<dbReference type="OMA" id="TFHFIDC"/>
<dbReference type="RefSeq" id="XP_022653595.1">
    <property type="nucleotide sequence ID" value="XM_022797860.1"/>
</dbReference>
<evidence type="ECO:0000256" key="4">
    <source>
        <dbReference type="ARBA" id="ARBA00023242"/>
    </source>
</evidence>
<keyword evidence="4" id="KW-0539">Nucleus</keyword>
<dbReference type="SUPFAM" id="SSF46785">
    <property type="entry name" value="Winged helix' DNA-binding domain"/>
    <property type="match status" value="1"/>
</dbReference>
<reference evidence="6" key="1">
    <citation type="submission" date="2021-01" db="UniProtKB">
        <authorList>
            <consortium name="EnsemblMetazoa"/>
        </authorList>
    </citation>
    <scope>IDENTIFICATION</scope>
</reference>
<comment type="similarity">
    <text evidence="2">Belongs to the replication factor A protein 2 family.</text>
</comment>
<evidence type="ECO:0000313" key="7">
    <source>
        <dbReference type="Proteomes" id="UP000594260"/>
    </source>
</evidence>
<dbReference type="Proteomes" id="UP000594260">
    <property type="component" value="Unplaced"/>
</dbReference>
<dbReference type="InterPro" id="IPR014892">
    <property type="entry name" value="RPA_C"/>
</dbReference>
<dbReference type="CTD" id="6118"/>
<evidence type="ECO:0000259" key="5">
    <source>
        <dbReference type="Pfam" id="PF08784"/>
    </source>
</evidence>
<dbReference type="SUPFAM" id="SSF50249">
    <property type="entry name" value="Nucleic acid-binding proteins"/>
    <property type="match status" value="1"/>
</dbReference>
<dbReference type="PANTHER" id="PTHR13989:SF16">
    <property type="entry name" value="REPLICATION PROTEIN A2"/>
    <property type="match status" value="1"/>
</dbReference>
<evidence type="ECO:0000256" key="2">
    <source>
        <dbReference type="ARBA" id="ARBA00007815"/>
    </source>
</evidence>
<dbReference type="GO" id="GO:0005662">
    <property type="term" value="C:DNA replication factor A complex"/>
    <property type="evidence" value="ECO:0007669"/>
    <property type="project" value="TreeGrafter"/>
</dbReference>
<dbReference type="InterPro" id="IPR036390">
    <property type="entry name" value="WH_DNA-bd_sf"/>
</dbReference>
<accession>A0A7M7JPH7</accession>
<dbReference type="Gene3D" id="2.40.50.140">
    <property type="entry name" value="Nucleic acid-binding proteins"/>
    <property type="match status" value="1"/>
</dbReference>
<dbReference type="GO" id="GO:0006260">
    <property type="term" value="P:DNA replication"/>
    <property type="evidence" value="ECO:0007669"/>
    <property type="project" value="TreeGrafter"/>
</dbReference>
<comment type="subcellular location">
    <subcellularLocation>
        <location evidence="1">Nucleus</location>
    </subcellularLocation>
</comment>
<proteinExistence type="inferred from homology"/>
<evidence type="ECO:0000313" key="6">
    <source>
        <dbReference type="EnsemblMetazoa" id="XP_022653595"/>
    </source>
</evidence>
<name>A0A7M7JPH7_VARDE</name>
<dbReference type="GO" id="GO:0006289">
    <property type="term" value="P:nucleotide-excision repair"/>
    <property type="evidence" value="ECO:0007669"/>
    <property type="project" value="TreeGrafter"/>
</dbReference>
<dbReference type="PANTHER" id="PTHR13989">
    <property type="entry name" value="REPLICATION PROTEIN A-RELATED"/>
    <property type="match status" value="1"/>
</dbReference>
<dbReference type="Gene3D" id="1.10.10.10">
    <property type="entry name" value="Winged helix-like DNA-binding domain superfamily/Winged helix DNA-binding domain"/>
    <property type="match status" value="1"/>
</dbReference>
<evidence type="ECO:0000256" key="1">
    <source>
        <dbReference type="ARBA" id="ARBA00004123"/>
    </source>
</evidence>
<dbReference type="GeneID" id="111247201"/>